<accession>A0ABQ7GI12</accession>
<dbReference type="EMBL" id="MU069767">
    <property type="protein sequence ID" value="KAF5834255.1"/>
    <property type="molecule type" value="Genomic_DNA"/>
</dbReference>
<feature type="compositionally biased region" description="Pro residues" evidence="1">
    <location>
        <begin position="40"/>
        <end position="52"/>
    </location>
</feature>
<feature type="compositionally biased region" description="Polar residues" evidence="1">
    <location>
        <begin position="246"/>
        <end position="272"/>
    </location>
</feature>
<proteinExistence type="predicted"/>
<reference evidence="2" key="1">
    <citation type="submission" date="2017-08" db="EMBL/GenBank/DDBJ databases">
        <authorList>
            <person name="Polle J.E."/>
            <person name="Barry K."/>
            <person name="Cushman J."/>
            <person name="Schmutz J."/>
            <person name="Tran D."/>
            <person name="Hathwaick L.T."/>
            <person name="Yim W.C."/>
            <person name="Jenkins J."/>
            <person name="Mckie-Krisberg Z.M."/>
            <person name="Prochnik S."/>
            <person name="Lindquist E."/>
            <person name="Dockter R.B."/>
            <person name="Adam C."/>
            <person name="Molina H."/>
            <person name="Bunkerborg J."/>
            <person name="Jin E."/>
            <person name="Buchheim M."/>
            <person name="Magnuson J."/>
        </authorList>
    </citation>
    <scope>NUCLEOTIDE SEQUENCE</scope>
    <source>
        <strain evidence="2">CCAP 19/18</strain>
    </source>
</reference>
<feature type="compositionally biased region" description="Low complexity" evidence="1">
    <location>
        <begin position="320"/>
        <end position="329"/>
    </location>
</feature>
<organism evidence="2 3">
    <name type="scientific">Dunaliella salina</name>
    <name type="common">Green alga</name>
    <name type="synonym">Protococcus salinus</name>
    <dbReference type="NCBI Taxonomy" id="3046"/>
    <lineage>
        <taxon>Eukaryota</taxon>
        <taxon>Viridiplantae</taxon>
        <taxon>Chlorophyta</taxon>
        <taxon>core chlorophytes</taxon>
        <taxon>Chlorophyceae</taxon>
        <taxon>CS clade</taxon>
        <taxon>Chlamydomonadales</taxon>
        <taxon>Dunaliellaceae</taxon>
        <taxon>Dunaliella</taxon>
    </lineage>
</organism>
<feature type="region of interest" description="Disordered" evidence="1">
    <location>
        <begin position="33"/>
        <end position="74"/>
    </location>
</feature>
<evidence type="ECO:0000313" key="3">
    <source>
        <dbReference type="Proteomes" id="UP000815325"/>
    </source>
</evidence>
<sequence>MDMLDLHLDPALGASDLLGIGVKRADFEYGYMSRARAGGAPPPQPPPPPPARPTTGRQHQQQQQQQQANSRIYVNPEVYTMIKKAAKELDQFQTALDHELDAHIPASERQKTLQSLGLGNVHKKGGAFSQLQQVDTHPGQPRPAELEIPPDPEIESPQASAGAVNVGFNRPLGDLLSRLDEEEQQRQHKEKEQAAETEEDQGVAGVSQSEDNKESKGGGSSGIEEDQDREEEEGEEEGSSTSGSEHVQSPTRSLQRSFASQKSNKSNRSATHSAGGGQGSDNADQDWDSSDGSDGMESDDGGLEGRKSGGASIRSKRSSRSLSFFSKHTSSGEDEEEGSSSEASEDEDVPEFSMGKSSTFTSQVVDRRKISQDQESEQSANDEVETEEHRAARLKVSK</sequence>
<dbReference type="Proteomes" id="UP000815325">
    <property type="component" value="Unassembled WGS sequence"/>
</dbReference>
<name>A0ABQ7GI12_DUNSA</name>
<feature type="compositionally biased region" description="Acidic residues" evidence="1">
    <location>
        <begin position="283"/>
        <end position="302"/>
    </location>
</feature>
<feature type="compositionally biased region" description="Acidic residues" evidence="1">
    <location>
        <begin position="374"/>
        <end position="386"/>
    </location>
</feature>
<keyword evidence="3" id="KW-1185">Reference proteome</keyword>
<feature type="compositionally biased region" description="Polar residues" evidence="1">
    <location>
        <begin position="355"/>
        <end position="364"/>
    </location>
</feature>
<feature type="region of interest" description="Disordered" evidence="1">
    <location>
        <begin position="132"/>
        <end position="398"/>
    </location>
</feature>
<evidence type="ECO:0000313" key="2">
    <source>
        <dbReference type="EMBL" id="KAF5834255.1"/>
    </source>
</evidence>
<gene>
    <name evidence="2" type="ORF">DUNSADRAFT_9167</name>
</gene>
<feature type="compositionally biased region" description="Basic and acidic residues" evidence="1">
    <location>
        <begin position="184"/>
        <end position="194"/>
    </location>
</feature>
<comment type="caution">
    <text evidence="2">The sequence shown here is derived from an EMBL/GenBank/DDBJ whole genome shotgun (WGS) entry which is preliminary data.</text>
</comment>
<feature type="compositionally biased region" description="Acidic residues" evidence="1">
    <location>
        <begin position="332"/>
        <end position="350"/>
    </location>
</feature>
<feature type="compositionally biased region" description="Acidic residues" evidence="1">
    <location>
        <begin position="223"/>
        <end position="238"/>
    </location>
</feature>
<evidence type="ECO:0000256" key="1">
    <source>
        <dbReference type="SAM" id="MobiDB-lite"/>
    </source>
</evidence>
<protein>
    <submittedName>
        <fullName evidence="2">Uncharacterized protein</fullName>
    </submittedName>
</protein>
<feature type="compositionally biased region" description="Low complexity" evidence="1">
    <location>
        <begin position="53"/>
        <end position="67"/>
    </location>
</feature>